<proteinExistence type="predicted"/>
<dbReference type="EMBL" id="GGFJ01012277">
    <property type="protein sequence ID" value="MBW61418.1"/>
    <property type="molecule type" value="Transcribed_RNA"/>
</dbReference>
<sequence length="110" mass="12099">MRSRRLAQLVAQSLASRTAWTWPTAAAANSAHKKRARHAHRSHGERRAIAARHANTQSEVREGPRRSWISCVIDTIPIDTFHIALQNRLSTAAAAAAVALKYASIQLNPT</sequence>
<feature type="compositionally biased region" description="Basic residues" evidence="1">
    <location>
        <begin position="31"/>
        <end position="44"/>
    </location>
</feature>
<protein>
    <submittedName>
        <fullName evidence="2">Putative secreted protein</fullName>
    </submittedName>
</protein>
<accession>A0A2M4C8W4</accession>
<name>A0A2M4C8W4_9DIPT</name>
<dbReference type="AlphaFoldDB" id="A0A2M4C8W4"/>
<reference evidence="2" key="1">
    <citation type="submission" date="2018-01" db="EMBL/GenBank/DDBJ databases">
        <title>An insight into the sialome of Amazonian anophelines.</title>
        <authorList>
            <person name="Ribeiro J.M."/>
            <person name="Scarpassa V."/>
            <person name="Calvo E."/>
        </authorList>
    </citation>
    <scope>NUCLEOTIDE SEQUENCE</scope>
    <source>
        <tissue evidence="2">Salivary glands</tissue>
    </source>
</reference>
<organism evidence="2">
    <name type="scientific">Anopheles marajoara</name>
    <dbReference type="NCBI Taxonomy" id="58244"/>
    <lineage>
        <taxon>Eukaryota</taxon>
        <taxon>Metazoa</taxon>
        <taxon>Ecdysozoa</taxon>
        <taxon>Arthropoda</taxon>
        <taxon>Hexapoda</taxon>
        <taxon>Insecta</taxon>
        <taxon>Pterygota</taxon>
        <taxon>Neoptera</taxon>
        <taxon>Endopterygota</taxon>
        <taxon>Diptera</taxon>
        <taxon>Nematocera</taxon>
        <taxon>Culicoidea</taxon>
        <taxon>Culicidae</taxon>
        <taxon>Anophelinae</taxon>
        <taxon>Anopheles</taxon>
    </lineage>
</organism>
<feature type="region of interest" description="Disordered" evidence="1">
    <location>
        <begin position="25"/>
        <end position="61"/>
    </location>
</feature>
<evidence type="ECO:0000313" key="2">
    <source>
        <dbReference type="EMBL" id="MBW61418.1"/>
    </source>
</evidence>
<evidence type="ECO:0000256" key="1">
    <source>
        <dbReference type="SAM" id="MobiDB-lite"/>
    </source>
</evidence>